<name>A0A7M2XU98_9NOCA</name>
<dbReference type="InterPro" id="IPR018713">
    <property type="entry name" value="MPAB/Lcp_cat_dom"/>
</dbReference>
<dbReference type="AlphaFoldDB" id="A0A7M2XU98"/>
<dbReference type="Gene3D" id="1.10.10.2840">
    <property type="entry name" value="PucR C-terminal helix-turn-helix domain"/>
    <property type="match status" value="1"/>
</dbReference>
<evidence type="ECO:0000313" key="2">
    <source>
        <dbReference type="EMBL" id="QOW00864.1"/>
    </source>
</evidence>
<evidence type="ECO:0000259" key="1">
    <source>
        <dbReference type="Pfam" id="PF09995"/>
    </source>
</evidence>
<sequence length="98" mass="10884">MFLRTGGSYVQTSEELVLHRNTVKYRLHIGTTLRADEPVWIDWTHNALAFALLRGAEAFGLDLTPAEQDKFVVEQHIAAELVGADPARLPATRADLEA</sequence>
<protein>
    <submittedName>
        <fullName evidence="2">DUF2236 domain-containing protein</fullName>
    </submittedName>
</protein>
<evidence type="ECO:0000313" key="3">
    <source>
        <dbReference type="Proteomes" id="UP000593818"/>
    </source>
</evidence>
<dbReference type="InterPro" id="IPR042070">
    <property type="entry name" value="PucR_C-HTH_sf"/>
</dbReference>
<dbReference type="EMBL" id="CP063450">
    <property type="protein sequence ID" value="QOW00864.1"/>
    <property type="molecule type" value="Genomic_DNA"/>
</dbReference>
<accession>A0A7M2XU98</accession>
<organism evidence="2 3">
    <name type="scientific">Rhodococcus pyridinivorans</name>
    <dbReference type="NCBI Taxonomy" id="103816"/>
    <lineage>
        <taxon>Bacteria</taxon>
        <taxon>Bacillati</taxon>
        <taxon>Actinomycetota</taxon>
        <taxon>Actinomycetes</taxon>
        <taxon>Mycobacteriales</taxon>
        <taxon>Nocardiaceae</taxon>
        <taxon>Rhodococcus</taxon>
    </lineage>
</organism>
<dbReference type="Pfam" id="PF09995">
    <property type="entry name" value="MPAB_Lcp_cat"/>
    <property type="match status" value="1"/>
</dbReference>
<keyword evidence="3" id="KW-1185">Reference proteome</keyword>
<dbReference type="GO" id="GO:0016491">
    <property type="term" value="F:oxidoreductase activity"/>
    <property type="evidence" value="ECO:0007669"/>
    <property type="project" value="InterPro"/>
</dbReference>
<feature type="domain" description="ER-bound oxygenase mpaB/mpaB'/Rubber oxygenase catalytic" evidence="1">
    <location>
        <begin position="22"/>
        <end position="98"/>
    </location>
</feature>
<reference evidence="2 3" key="1">
    <citation type="submission" date="2020-10" db="EMBL/GenBank/DDBJ databases">
        <title>Whole genome sequence of oil-degrading bacteria Rhodococcus pyridinivorans strain 5Ap.</title>
        <authorList>
            <person name="Akhremchuk A.E."/>
            <person name="Valentovich L.N."/>
            <person name="Charniauskaya M.I."/>
            <person name="Bukliarevich H.A."/>
            <person name="Titok M.A."/>
        </authorList>
    </citation>
    <scope>NUCLEOTIDE SEQUENCE [LARGE SCALE GENOMIC DNA]</scope>
    <source>
        <strain evidence="2 3">5Ap</strain>
    </source>
</reference>
<gene>
    <name evidence="2" type="ORF">INP59_11485</name>
</gene>
<dbReference type="Proteomes" id="UP000593818">
    <property type="component" value="Chromosome"/>
</dbReference>
<proteinExistence type="predicted"/>